<dbReference type="InterPro" id="IPR011088">
    <property type="entry name" value="Phage_phiNM3_A0EWY4"/>
</dbReference>
<dbReference type="Proteomes" id="UP001515660">
    <property type="component" value="Unassembled WGS sequence"/>
</dbReference>
<proteinExistence type="predicted"/>
<accession>A0ABX0G4H5</accession>
<evidence type="ECO:0000313" key="2">
    <source>
        <dbReference type="EMBL" id="NHB75764.1"/>
    </source>
</evidence>
<reference evidence="2 3" key="1">
    <citation type="journal article" date="2022" name="Microorganisms">
        <title>Genome Sequence and Characterization of a Xanthorhodopsin-Containing, Aerobic Anoxygenic Phototrophic Rhodobacter Species, Isolated from Mesophilic Conditions at Yellowstone National Park.</title>
        <authorList>
            <person name="Kyndt J.A."/>
            <person name="Robertson S."/>
            <person name="Shoffstall I.B."/>
            <person name="Ramaley R.F."/>
            <person name="Meyer T.E."/>
        </authorList>
    </citation>
    <scope>NUCLEOTIDE SEQUENCE [LARGE SCALE GENOMIC DNA]</scope>
    <source>
        <strain evidence="2 3">M37P</strain>
    </source>
</reference>
<comment type="caution">
    <text evidence="2">The sequence shown here is derived from an EMBL/GenBank/DDBJ whole genome shotgun (WGS) entry which is preliminary data.</text>
</comment>
<sequence>MWTRIKWGIRILLALIVGLFLHYTLPQRDVVQIINTYNRITQIGGNWMFYAIEDTGTGVETATTSRDIRYIDAVFANGKTMTYRNEDTGWFWPPYFKWNSSTLQAEATNAARTPGQWVAVTHYGWRLPIFSIFPNAVSITKVEGPDVTLIPWVNIIILSVLAFVLFMLRKMWLQFRERMVDPALAEVGETFDAAGQRVESARKEARGFFGRIGAWLNTWRAKR</sequence>
<dbReference type="EMBL" id="JAANHS010000002">
    <property type="protein sequence ID" value="NHB75764.1"/>
    <property type="molecule type" value="Genomic_DNA"/>
</dbReference>
<evidence type="ECO:0000256" key="1">
    <source>
        <dbReference type="SAM" id="Phobius"/>
    </source>
</evidence>
<gene>
    <name evidence="2" type="ORF">G8O29_03280</name>
</gene>
<organism evidence="2 3">
    <name type="scientific">Rhodobacter calidifons</name>
    <dbReference type="NCBI Taxonomy" id="2715277"/>
    <lineage>
        <taxon>Bacteria</taxon>
        <taxon>Pseudomonadati</taxon>
        <taxon>Pseudomonadota</taxon>
        <taxon>Alphaproteobacteria</taxon>
        <taxon>Rhodobacterales</taxon>
        <taxon>Rhodobacter group</taxon>
        <taxon>Rhodobacter</taxon>
    </lineage>
</organism>
<keyword evidence="1" id="KW-1133">Transmembrane helix</keyword>
<protein>
    <submittedName>
        <fullName evidence="2">DUF1523 family protein</fullName>
    </submittedName>
</protein>
<evidence type="ECO:0000313" key="3">
    <source>
        <dbReference type="Proteomes" id="UP001515660"/>
    </source>
</evidence>
<keyword evidence="1" id="KW-0472">Membrane</keyword>
<keyword evidence="1" id="KW-0812">Transmembrane</keyword>
<feature type="transmembrane region" description="Helical" evidence="1">
    <location>
        <begin position="149"/>
        <end position="168"/>
    </location>
</feature>
<name>A0ABX0G4H5_9RHOB</name>
<keyword evidence="3" id="KW-1185">Reference proteome</keyword>
<dbReference type="RefSeq" id="WP_166401793.1">
    <property type="nucleotide sequence ID" value="NZ_JAANHS010000002.1"/>
</dbReference>
<dbReference type="Pfam" id="PF07509">
    <property type="entry name" value="DUF1523"/>
    <property type="match status" value="1"/>
</dbReference>